<dbReference type="NCBIfam" id="TIGR03552">
    <property type="entry name" value="F420_cofC"/>
    <property type="match status" value="1"/>
</dbReference>
<comment type="caution">
    <text evidence="5">The sequence shown here is derived from an EMBL/GenBank/DDBJ whole genome shotgun (WGS) entry which is preliminary data.</text>
</comment>
<dbReference type="PANTHER" id="PTHR40392:SF1">
    <property type="entry name" value="2-PHOSPHO-L-LACTATE GUANYLYLTRANSFERASE"/>
    <property type="match status" value="1"/>
</dbReference>
<dbReference type="EC" id="2.7.7.68" evidence="5"/>
<dbReference type="SUPFAM" id="SSF53448">
    <property type="entry name" value="Nucleotide-diphospho-sugar transferases"/>
    <property type="match status" value="1"/>
</dbReference>
<dbReference type="Proteomes" id="UP001072034">
    <property type="component" value="Unassembled WGS sequence"/>
</dbReference>
<proteinExistence type="predicted"/>
<evidence type="ECO:0000256" key="3">
    <source>
        <dbReference type="ARBA" id="ARBA00022741"/>
    </source>
</evidence>
<dbReference type="GO" id="GO:0043814">
    <property type="term" value="F:phospholactate guanylyltransferase activity"/>
    <property type="evidence" value="ECO:0007669"/>
    <property type="project" value="UniProtKB-EC"/>
</dbReference>
<evidence type="ECO:0000256" key="1">
    <source>
        <dbReference type="ARBA" id="ARBA00022679"/>
    </source>
</evidence>
<dbReference type="Gene3D" id="3.90.550.10">
    <property type="entry name" value="Spore Coat Polysaccharide Biosynthesis Protein SpsA, Chain A"/>
    <property type="match status" value="1"/>
</dbReference>
<sequence length="196" mass="20820">MSTEGWIVLVPVKALARAKSRLSVGVERRRRLALEFAAHTVSVASSTPQVQDTVVITGDDEVVCGLGVPGISFLPEPVGPPDLNACLRRAVATVREQEQASLAILVADLPGLAGAELAQALDAAAFCDRAVVADADGTGTTLLTAGRGLTPRPRFGEESFKRHVGRGHTPLSGEWPGLRRDVDVLEDLRVVEEWVL</sequence>
<keyword evidence="4" id="KW-0342">GTP-binding</keyword>
<keyword evidence="2 5" id="KW-0548">Nucleotidyltransferase</keyword>
<keyword evidence="1 5" id="KW-0808">Transferase</keyword>
<protein>
    <submittedName>
        <fullName evidence="5">2-phospho-L-lactate guanylyltransferase</fullName>
        <ecNumber evidence="5">2.7.7.68</ecNumber>
    </submittedName>
</protein>
<evidence type="ECO:0000313" key="5">
    <source>
        <dbReference type="EMBL" id="MCZ0859282.1"/>
    </source>
</evidence>
<dbReference type="RefSeq" id="WP_268918526.1">
    <property type="nucleotide sequence ID" value="NZ_JAPTMY010000045.1"/>
</dbReference>
<dbReference type="InterPro" id="IPR002835">
    <property type="entry name" value="CofC"/>
</dbReference>
<evidence type="ECO:0000313" key="6">
    <source>
        <dbReference type="Proteomes" id="UP001072034"/>
    </source>
</evidence>
<accession>A0ABT4IBZ5</accession>
<dbReference type="EMBL" id="JAPTMY010000045">
    <property type="protein sequence ID" value="MCZ0859282.1"/>
    <property type="molecule type" value="Genomic_DNA"/>
</dbReference>
<gene>
    <name evidence="5" type="primary">cofC</name>
    <name evidence="5" type="ORF">OHJ16_14670</name>
</gene>
<organism evidence="5 6">
    <name type="scientific">Actinomyces israelii</name>
    <dbReference type="NCBI Taxonomy" id="1659"/>
    <lineage>
        <taxon>Bacteria</taxon>
        <taxon>Bacillati</taxon>
        <taxon>Actinomycetota</taxon>
        <taxon>Actinomycetes</taxon>
        <taxon>Actinomycetales</taxon>
        <taxon>Actinomycetaceae</taxon>
        <taxon>Actinomyces</taxon>
    </lineage>
</organism>
<keyword evidence="6" id="KW-1185">Reference proteome</keyword>
<keyword evidence="3" id="KW-0547">Nucleotide-binding</keyword>
<reference evidence="5" key="1">
    <citation type="submission" date="2022-10" db="EMBL/GenBank/DDBJ databases">
        <title>Genome sequence of Actinomyces israelii ATCC 10048.</title>
        <authorList>
            <person name="Watt R.M."/>
            <person name="Tong W.M."/>
        </authorList>
    </citation>
    <scope>NUCLEOTIDE SEQUENCE</scope>
    <source>
        <strain evidence="5">ATCC 10048</strain>
    </source>
</reference>
<dbReference type="Pfam" id="PF01983">
    <property type="entry name" value="CofC"/>
    <property type="match status" value="1"/>
</dbReference>
<name>A0ABT4IBZ5_9ACTO</name>
<dbReference type="PANTHER" id="PTHR40392">
    <property type="entry name" value="2-PHOSPHO-L-LACTATE GUANYLYLTRANSFERASE"/>
    <property type="match status" value="1"/>
</dbReference>
<evidence type="ECO:0000256" key="2">
    <source>
        <dbReference type="ARBA" id="ARBA00022695"/>
    </source>
</evidence>
<dbReference type="InterPro" id="IPR029044">
    <property type="entry name" value="Nucleotide-diphossugar_trans"/>
</dbReference>
<evidence type="ECO:0000256" key="4">
    <source>
        <dbReference type="ARBA" id="ARBA00023134"/>
    </source>
</evidence>